<dbReference type="Proteomes" id="UP000628854">
    <property type="component" value="Unassembled WGS sequence"/>
</dbReference>
<accession>A0ABQ1JGX2</accession>
<evidence type="ECO:0000313" key="2">
    <source>
        <dbReference type="EMBL" id="GGB68694.1"/>
    </source>
</evidence>
<dbReference type="EMBL" id="BMKF01000002">
    <property type="protein sequence ID" value="GGB68694.1"/>
    <property type="molecule type" value="Genomic_DNA"/>
</dbReference>
<name>A0ABQ1JGX2_9PROT</name>
<feature type="compositionally biased region" description="Low complexity" evidence="1">
    <location>
        <begin position="54"/>
        <end position="66"/>
    </location>
</feature>
<reference evidence="3" key="1">
    <citation type="journal article" date="2019" name="Int. J. Syst. Evol. Microbiol.">
        <title>The Global Catalogue of Microorganisms (GCM) 10K type strain sequencing project: providing services to taxonomists for standard genome sequencing and annotation.</title>
        <authorList>
            <consortium name="The Broad Institute Genomics Platform"/>
            <consortium name="The Broad Institute Genome Sequencing Center for Infectious Disease"/>
            <person name="Wu L."/>
            <person name="Ma J."/>
        </authorList>
    </citation>
    <scope>NUCLEOTIDE SEQUENCE [LARGE SCALE GENOMIC DNA]</scope>
    <source>
        <strain evidence="3">CGMCC 1.15928</strain>
    </source>
</reference>
<evidence type="ECO:0000313" key="3">
    <source>
        <dbReference type="Proteomes" id="UP000628854"/>
    </source>
</evidence>
<feature type="compositionally biased region" description="Low complexity" evidence="1">
    <location>
        <begin position="36"/>
        <end position="47"/>
    </location>
</feature>
<keyword evidence="3" id="KW-1185">Reference proteome</keyword>
<organism evidence="2 3">
    <name type="scientific">Henriciella pelagia</name>
    <dbReference type="NCBI Taxonomy" id="1977912"/>
    <lineage>
        <taxon>Bacteria</taxon>
        <taxon>Pseudomonadati</taxon>
        <taxon>Pseudomonadota</taxon>
        <taxon>Alphaproteobacteria</taxon>
        <taxon>Hyphomonadales</taxon>
        <taxon>Hyphomonadaceae</taxon>
        <taxon>Henriciella</taxon>
    </lineage>
</organism>
<evidence type="ECO:0008006" key="4">
    <source>
        <dbReference type="Google" id="ProtNLM"/>
    </source>
</evidence>
<comment type="caution">
    <text evidence="2">The sequence shown here is derived from an EMBL/GenBank/DDBJ whole genome shotgun (WGS) entry which is preliminary data.</text>
</comment>
<feature type="region of interest" description="Disordered" evidence="1">
    <location>
        <begin position="24"/>
        <end position="121"/>
    </location>
</feature>
<gene>
    <name evidence="2" type="ORF">GCM10011503_16600</name>
</gene>
<protein>
    <recommendedName>
        <fullName evidence="4">Lipoprotein</fullName>
    </recommendedName>
</protein>
<sequence>MNMKAAAFASIVALGFTGVACSEKAPAETEGASNVSAETASAPAASEFNLRYPGSDSTTTSDSSGGFNLRIPDSSAPQDGIRLPEGTINENRLSDIPEIQTPASETPAPEAEPDDDIIRLD</sequence>
<evidence type="ECO:0000256" key="1">
    <source>
        <dbReference type="SAM" id="MobiDB-lite"/>
    </source>
</evidence>
<dbReference type="PROSITE" id="PS51257">
    <property type="entry name" value="PROKAR_LIPOPROTEIN"/>
    <property type="match status" value="1"/>
</dbReference>
<proteinExistence type="predicted"/>